<evidence type="ECO:0000256" key="1">
    <source>
        <dbReference type="ARBA" id="ARBA00004429"/>
    </source>
</evidence>
<dbReference type="CDD" id="cd06261">
    <property type="entry name" value="TM_PBP2"/>
    <property type="match status" value="2"/>
</dbReference>
<name>A0ABS4JRM0_9FIRM</name>
<keyword evidence="3" id="KW-1003">Cell membrane</keyword>
<proteinExistence type="inferred from homology"/>
<evidence type="ECO:0000256" key="7">
    <source>
        <dbReference type="ARBA" id="ARBA00023136"/>
    </source>
</evidence>
<feature type="transmembrane region" description="Helical" evidence="8">
    <location>
        <begin position="284"/>
        <end position="306"/>
    </location>
</feature>
<gene>
    <name evidence="10" type="ORF">J2Z79_000995</name>
</gene>
<feature type="transmembrane region" description="Helical" evidence="8">
    <location>
        <begin position="405"/>
        <end position="423"/>
    </location>
</feature>
<dbReference type="PANTHER" id="PTHR43357">
    <property type="entry name" value="INNER MEMBRANE ABC TRANSPORTER PERMEASE PROTEIN YDCV"/>
    <property type="match status" value="1"/>
</dbReference>
<evidence type="ECO:0000256" key="6">
    <source>
        <dbReference type="ARBA" id="ARBA00022989"/>
    </source>
</evidence>
<keyword evidence="2 8" id="KW-0813">Transport</keyword>
<evidence type="ECO:0000256" key="3">
    <source>
        <dbReference type="ARBA" id="ARBA00022475"/>
    </source>
</evidence>
<feature type="transmembrane region" description="Helical" evidence="8">
    <location>
        <begin position="378"/>
        <end position="399"/>
    </location>
</feature>
<comment type="similarity">
    <text evidence="8">Belongs to the binding-protein-dependent transport system permease family.</text>
</comment>
<evidence type="ECO:0000256" key="5">
    <source>
        <dbReference type="ARBA" id="ARBA00022692"/>
    </source>
</evidence>
<keyword evidence="5 8" id="KW-0812">Transmembrane</keyword>
<evidence type="ECO:0000256" key="2">
    <source>
        <dbReference type="ARBA" id="ARBA00022448"/>
    </source>
</evidence>
<feature type="transmembrane region" description="Helical" evidence="8">
    <location>
        <begin position="12"/>
        <end position="32"/>
    </location>
</feature>
<dbReference type="Proteomes" id="UP001519289">
    <property type="component" value="Unassembled WGS sequence"/>
</dbReference>
<dbReference type="InterPro" id="IPR035906">
    <property type="entry name" value="MetI-like_sf"/>
</dbReference>
<dbReference type="Pfam" id="PF00528">
    <property type="entry name" value="BPD_transp_1"/>
    <property type="match status" value="2"/>
</dbReference>
<keyword evidence="11" id="KW-1185">Reference proteome</keyword>
<dbReference type="Gene3D" id="1.10.3720.10">
    <property type="entry name" value="MetI-like"/>
    <property type="match status" value="2"/>
</dbReference>
<feature type="transmembrane region" description="Helical" evidence="8">
    <location>
        <begin position="62"/>
        <end position="81"/>
    </location>
</feature>
<feature type="transmembrane region" description="Helical" evidence="8">
    <location>
        <begin position="462"/>
        <end position="489"/>
    </location>
</feature>
<evidence type="ECO:0000256" key="4">
    <source>
        <dbReference type="ARBA" id="ARBA00022519"/>
    </source>
</evidence>
<evidence type="ECO:0000259" key="9">
    <source>
        <dbReference type="PROSITE" id="PS50928"/>
    </source>
</evidence>
<accession>A0ABS4JRM0</accession>
<evidence type="ECO:0000313" key="10">
    <source>
        <dbReference type="EMBL" id="MBP2017610.1"/>
    </source>
</evidence>
<feature type="domain" description="ABC transmembrane type-1" evidence="9">
    <location>
        <begin position="340"/>
        <end position="530"/>
    </location>
</feature>
<dbReference type="RefSeq" id="WP_209465754.1">
    <property type="nucleotide sequence ID" value="NZ_JAGGLG010000006.1"/>
</dbReference>
<dbReference type="InterPro" id="IPR000515">
    <property type="entry name" value="MetI-like"/>
</dbReference>
<dbReference type="PANTHER" id="PTHR43357:SF3">
    <property type="entry name" value="FE(3+)-TRANSPORT SYSTEM PERMEASE PROTEIN FBPB 2"/>
    <property type="match status" value="1"/>
</dbReference>
<protein>
    <submittedName>
        <fullName evidence="10">Iron(III) transport system permease protein</fullName>
    </submittedName>
</protein>
<dbReference type="SUPFAM" id="SSF161098">
    <property type="entry name" value="MetI-like"/>
    <property type="match status" value="2"/>
</dbReference>
<keyword evidence="4" id="KW-0997">Cell inner membrane</keyword>
<keyword evidence="6 8" id="KW-1133">Transmembrane helix</keyword>
<evidence type="ECO:0000313" key="11">
    <source>
        <dbReference type="Proteomes" id="UP001519289"/>
    </source>
</evidence>
<comment type="caution">
    <text evidence="10">The sequence shown here is derived from an EMBL/GenBank/DDBJ whole genome shotgun (WGS) entry which is preliminary data.</text>
</comment>
<comment type="subcellular location">
    <subcellularLocation>
        <location evidence="1">Cell inner membrane</location>
        <topology evidence="1">Multi-pass membrane protein</topology>
    </subcellularLocation>
    <subcellularLocation>
        <location evidence="8">Cell membrane</location>
        <topology evidence="8">Multi-pass membrane protein</topology>
    </subcellularLocation>
</comment>
<feature type="transmembrane region" description="Helical" evidence="8">
    <location>
        <begin position="509"/>
        <end position="530"/>
    </location>
</feature>
<feature type="transmembrane region" description="Helical" evidence="8">
    <location>
        <begin position="182"/>
        <end position="203"/>
    </location>
</feature>
<reference evidence="10 11" key="1">
    <citation type="submission" date="2021-03" db="EMBL/GenBank/DDBJ databases">
        <title>Genomic Encyclopedia of Type Strains, Phase IV (KMG-IV): sequencing the most valuable type-strain genomes for metagenomic binning, comparative biology and taxonomic classification.</title>
        <authorList>
            <person name="Goeker M."/>
        </authorList>
    </citation>
    <scope>NUCLEOTIDE SEQUENCE [LARGE SCALE GENOMIC DNA]</scope>
    <source>
        <strain evidence="10 11">DSM 27138</strain>
    </source>
</reference>
<feature type="transmembrane region" description="Helical" evidence="8">
    <location>
        <begin position="240"/>
        <end position="263"/>
    </location>
</feature>
<dbReference type="PROSITE" id="PS50928">
    <property type="entry name" value="ABC_TM1"/>
    <property type="match status" value="2"/>
</dbReference>
<keyword evidence="7 8" id="KW-0472">Membrane</keyword>
<feature type="transmembrane region" description="Helical" evidence="8">
    <location>
        <begin position="346"/>
        <end position="366"/>
    </location>
</feature>
<evidence type="ECO:0000256" key="8">
    <source>
        <dbReference type="RuleBase" id="RU363032"/>
    </source>
</evidence>
<dbReference type="EMBL" id="JAGGLG010000006">
    <property type="protein sequence ID" value="MBP2017610.1"/>
    <property type="molecule type" value="Genomic_DNA"/>
</dbReference>
<feature type="domain" description="ABC transmembrane type-1" evidence="9">
    <location>
        <begin position="58"/>
        <end position="259"/>
    </location>
</feature>
<feature type="transmembrane region" description="Helical" evidence="8">
    <location>
        <begin position="134"/>
        <end position="154"/>
    </location>
</feature>
<sequence>MAARNGWLRPGWHWVALAALAFLLLFLVYPVVRVMLGSLTTPGLWHDFLTRAYYRQALLNSVWLALGATVGALLLGVPLAVLVSRCAIPCKGLIQALAVLSLLSPPFISAYAWITLLGRAGLLTGWLGLQGFSIYGPGGVLLVSVLHHVAYVFLLTRAALLRIDPEVEEVAESLGSPPWRRLLTVTLPLAMPAISASGLLVFTSTLADFGTPMLIGEGMLTLPVVAYNEFLSELGGSTGMATVASLAMLLIALAALGVQTWLLRGRSYTGRSLRQPGALRLGPAGRVLGAAYGLLVAGASALPQAVVLVSSVMKTRGPRFTGEFGLDNYRLMWDQMAEVVGRTLRYSGLAAGIMLVAGLLIAYVLVRRPGRLARTLDGLLVLAQILPGTVLGVGLVIAWGRPPVSLPGTGTILVVAYVVRRIAYTMRASAAGVLQLNPEMEEASLSLGVSPARTFVRITVPLVLPAALSGALVSWIATIGELSSTIMLYTGRTATVSVMIYNQVLTSSFGTAAALGSLLIGLTLLVQWVLRRWLEEDTLGLG</sequence>
<feature type="transmembrane region" description="Helical" evidence="8">
    <location>
        <begin position="93"/>
        <end position="114"/>
    </location>
</feature>
<organism evidence="10 11">
    <name type="scientific">Symbiobacterium terraclitae</name>
    <dbReference type="NCBI Taxonomy" id="557451"/>
    <lineage>
        <taxon>Bacteria</taxon>
        <taxon>Bacillati</taxon>
        <taxon>Bacillota</taxon>
        <taxon>Clostridia</taxon>
        <taxon>Eubacteriales</taxon>
        <taxon>Symbiobacteriaceae</taxon>
        <taxon>Symbiobacterium</taxon>
    </lineage>
</organism>